<reference evidence="1 2" key="1">
    <citation type="submission" date="2022-04" db="EMBL/GenBank/DDBJ databases">
        <title>Spirosoma sp. strain RP8 genome sequencing and assembly.</title>
        <authorList>
            <person name="Jung Y."/>
        </authorList>
    </citation>
    <scope>NUCLEOTIDE SEQUENCE [LARGE SCALE GENOMIC DNA]</scope>
    <source>
        <strain evidence="1 2">RP8</strain>
    </source>
</reference>
<proteinExistence type="predicted"/>
<evidence type="ECO:0000313" key="2">
    <source>
        <dbReference type="Proteomes" id="UP001202180"/>
    </source>
</evidence>
<organism evidence="1 2">
    <name type="scientific">Spirosoma liriopis</name>
    <dbReference type="NCBI Taxonomy" id="2937440"/>
    <lineage>
        <taxon>Bacteria</taxon>
        <taxon>Pseudomonadati</taxon>
        <taxon>Bacteroidota</taxon>
        <taxon>Cytophagia</taxon>
        <taxon>Cytophagales</taxon>
        <taxon>Cytophagaceae</taxon>
        <taxon>Spirosoma</taxon>
    </lineage>
</organism>
<dbReference type="Proteomes" id="UP001202180">
    <property type="component" value="Unassembled WGS sequence"/>
</dbReference>
<dbReference type="EMBL" id="JALPRF010000001">
    <property type="protein sequence ID" value="MCK8491171.1"/>
    <property type="molecule type" value="Genomic_DNA"/>
</dbReference>
<gene>
    <name evidence="1" type="ORF">M0L20_04860</name>
</gene>
<accession>A0ABT0HG80</accession>
<name>A0ABT0HG80_9BACT</name>
<dbReference type="RefSeq" id="WP_232559734.1">
    <property type="nucleotide sequence ID" value="NZ_JALPRF010000001.1"/>
</dbReference>
<comment type="caution">
    <text evidence="1">The sequence shown here is derived from an EMBL/GenBank/DDBJ whole genome shotgun (WGS) entry which is preliminary data.</text>
</comment>
<evidence type="ECO:0000313" key="1">
    <source>
        <dbReference type="EMBL" id="MCK8491171.1"/>
    </source>
</evidence>
<keyword evidence="2" id="KW-1185">Reference proteome</keyword>
<protein>
    <submittedName>
        <fullName evidence="1">Uncharacterized protein</fullName>
    </submittedName>
</protein>
<sequence>MAKKKSSKIFQLGCSQDAAENFSATKNTIAKRIVSITERSIKHSAKKQAAGSYQQAIAANKLFSG</sequence>